<dbReference type="InterPro" id="IPR036866">
    <property type="entry name" value="RibonucZ/Hydroxyglut_hydro"/>
</dbReference>
<organism evidence="2 3">
    <name type="scientific">Acetanaerobacterium elongatum</name>
    <dbReference type="NCBI Taxonomy" id="258515"/>
    <lineage>
        <taxon>Bacteria</taxon>
        <taxon>Bacillati</taxon>
        <taxon>Bacillota</taxon>
        <taxon>Clostridia</taxon>
        <taxon>Eubacteriales</taxon>
        <taxon>Oscillospiraceae</taxon>
        <taxon>Acetanaerobacterium</taxon>
    </lineage>
</organism>
<dbReference type="STRING" id="258515.SAMN05192585_10533"/>
<dbReference type="OrthoDB" id="9762152at2"/>
<feature type="domain" description="Metallo-beta-lactamase" evidence="1">
    <location>
        <begin position="248"/>
        <end position="477"/>
    </location>
</feature>
<dbReference type="EMBL" id="FNID01000005">
    <property type="protein sequence ID" value="SDM79082.1"/>
    <property type="molecule type" value="Genomic_DNA"/>
</dbReference>
<dbReference type="SUPFAM" id="SSF56281">
    <property type="entry name" value="Metallo-hydrolase/oxidoreductase"/>
    <property type="match status" value="1"/>
</dbReference>
<dbReference type="Gene3D" id="3.30.2130.10">
    <property type="entry name" value="VC0802-like"/>
    <property type="match status" value="1"/>
</dbReference>
<dbReference type="Gene3D" id="3.60.15.10">
    <property type="entry name" value="Ribonuclease Z/Hydroxyacylglutathione hydrolase-like"/>
    <property type="match status" value="1"/>
</dbReference>
<dbReference type="RefSeq" id="WP_092638171.1">
    <property type="nucleotide sequence ID" value="NZ_FNID01000005.1"/>
</dbReference>
<accession>A0A1G9W3D9</accession>
<sequence length="491" mass="54348">MPKKSFVTSLPDKAGAFLQASRIVAKHQGNIIRVSYNKAVDLHMLFLEVEAAEESLCKIEQSLADIGYIHSGLVETRVIQIAVKIPDQPGAVLPVLEVLNRSNINISYLNSCAEGEPCQYFRLGLLIEDPRIIKTLLDEISGIYPVDIVECDSSEENLDNTVFYIRLANEMKTLLNLNNAQTISFITESNRILQALQTGGENAGKVFAYIRRFAHFVSSYRGESYKTDIQTLSAGDDLTVYSIQPPCGSNTYVLKTPTELVLIDTGYAAYAQESLKELQQLFPDWNTLSKRLLITHADVDHCGLLASLEDVRIIVNRKSCESFQRQIEGLPDDREKTELHLGYSRISQIISGYTPPDITKLEVLDTGTPEEHENLLRIGTVKIGNYEFTVYEGSGGHLRGEMVYACAMAGLVFTGDLLVNIGGFSKERAEFNSLAPFLMKSVNVDSAKATAMRKQVIALIEEISRISNKPCVVCGGHGPLSVMRDGMLINL</sequence>
<dbReference type="InterPro" id="IPR001279">
    <property type="entry name" value="Metallo-B-lactamas"/>
</dbReference>
<name>A0A1G9W3D9_9FIRM</name>
<evidence type="ECO:0000259" key="1">
    <source>
        <dbReference type="SMART" id="SM00849"/>
    </source>
</evidence>
<dbReference type="Proteomes" id="UP000199182">
    <property type="component" value="Unassembled WGS sequence"/>
</dbReference>
<gene>
    <name evidence="2" type="ORF">SAMN05192585_10533</name>
</gene>
<dbReference type="AlphaFoldDB" id="A0A1G9W3D9"/>
<keyword evidence="3" id="KW-1185">Reference proteome</keyword>
<protein>
    <submittedName>
        <fullName evidence="2">Glyoxylase, beta-lactamase superfamily II</fullName>
    </submittedName>
</protein>
<dbReference type="Pfam" id="PF00753">
    <property type="entry name" value="Lactamase_B"/>
    <property type="match status" value="1"/>
</dbReference>
<dbReference type="InterPro" id="IPR045865">
    <property type="entry name" value="ACT-like_dom_sf"/>
</dbReference>
<reference evidence="2 3" key="1">
    <citation type="submission" date="2016-10" db="EMBL/GenBank/DDBJ databases">
        <authorList>
            <person name="de Groot N.N."/>
        </authorList>
    </citation>
    <scope>NUCLEOTIDE SEQUENCE [LARGE SCALE GENOMIC DNA]</scope>
    <source>
        <strain evidence="2 3">CGMCC 1.5012</strain>
    </source>
</reference>
<evidence type="ECO:0000313" key="2">
    <source>
        <dbReference type="EMBL" id="SDM79082.1"/>
    </source>
</evidence>
<evidence type="ECO:0000313" key="3">
    <source>
        <dbReference type="Proteomes" id="UP000199182"/>
    </source>
</evidence>
<dbReference type="SUPFAM" id="SSF55021">
    <property type="entry name" value="ACT-like"/>
    <property type="match status" value="1"/>
</dbReference>
<proteinExistence type="predicted"/>
<dbReference type="SMART" id="SM00849">
    <property type="entry name" value="Lactamase_B"/>
    <property type="match status" value="1"/>
</dbReference>